<keyword evidence="7" id="KW-0677">Repeat</keyword>
<dbReference type="PIRSF" id="PIRSF000556">
    <property type="entry name" value="MAPKKK9_11"/>
    <property type="match status" value="1"/>
</dbReference>
<comment type="function">
    <text evidence="13">Negative regulator of TLR4 signaling. Does not activate JNK1/MAPK8 pathway, p38/MAPK14, nor ERK2/MAPK1 pathways.</text>
</comment>
<evidence type="ECO:0000256" key="10">
    <source>
        <dbReference type="ARBA" id="ARBA00022840"/>
    </source>
</evidence>
<dbReference type="InterPro" id="IPR011009">
    <property type="entry name" value="Kinase-like_dom_sf"/>
</dbReference>
<dbReference type="InterPro" id="IPR001245">
    <property type="entry name" value="Ser-Thr/Tyr_kinase_cat_dom"/>
</dbReference>
<dbReference type="FunFam" id="1.10.510.10:FF:000076">
    <property type="entry name" value="Mitogen-activated protein kinase kinase kinase"/>
    <property type="match status" value="1"/>
</dbReference>
<evidence type="ECO:0000256" key="15">
    <source>
        <dbReference type="PIRNR" id="PIRNR000556"/>
    </source>
</evidence>
<keyword evidence="4 15" id="KW-0723">Serine/threonine-protein kinase</keyword>
<dbReference type="FunFam" id="3.30.200.20:FF:000085">
    <property type="entry name" value="Mitogen-activated protein kinase kinase kinase"/>
    <property type="match status" value="1"/>
</dbReference>
<dbReference type="PRINTS" id="PR00452">
    <property type="entry name" value="SH3DOMAIN"/>
</dbReference>
<keyword evidence="8 15" id="KW-0547">Nucleotide-binding</keyword>
<evidence type="ECO:0000313" key="25">
    <source>
        <dbReference type="Proteomes" id="UP001364617"/>
    </source>
</evidence>
<dbReference type="Gene3D" id="1.10.510.10">
    <property type="entry name" value="Transferase(Phosphotransferase) domain 1"/>
    <property type="match status" value="1"/>
</dbReference>
<feature type="compositionally biased region" description="Low complexity" evidence="21">
    <location>
        <begin position="523"/>
        <end position="536"/>
    </location>
</feature>
<accession>A0AAN9H3M7</accession>
<keyword evidence="3 18" id="KW-0728">SH3 domain</keyword>
<comment type="activity regulation">
    <text evidence="15">Homodimerization via the leucine zipper domains is required for autophosphorylation.</text>
</comment>
<evidence type="ECO:0000256" key="13">
    <source>
        <dbReference type="ARBA" id="ARBA00053407"/>
    </source>
</evidence>
<feature type="region of interest" description="Disordered" evidence="21">
    <location>
        <begin position="734"/>
        <end position="777"/>
    </location>
</feature>
<feature type="compositionally biased region" description="Polar residues" evidence="21">
    <location>
        <begin position="807"/>
        <end position="834"/>
    </location>
</feature>
<dbReference type="PROSITE" id="PS00107">
    <property type="entry name" value="PROTEIN_KINASE_ATP"/>
    <property type="match status" value="1"/>
</dbReference>
<evidence type="ECO:0000256" key="8">
    <source>
        <dbReference type="ARBA" id="ARBA00022741"/>
    </source>
</evidence>
<evidence type="ECO:0000256" key="7">
    <source>
        <dbReference type="ARBA" id="ARBA00022737"/>
    </source>
</evidence>
<dbReference type="GO" id="GO:0004706">
    <property type="term" value="F:JUN kinase kinase kinase activity"/>
    <property type="evidence" value="ECO:0007669"/>
    <property type="project" value="TreeGrafter"/>
</dbReference>
<dbReference type="PANTHER" id="PTHR44329">
    <property type="entry name" value="SERINE/THREONINE-PROTEIN KINASE TNNI3K-RELATED"/>
    <property type="match status" value="1"/>
</dbReference>
<comment type="caution">
    <text evidence="24">The sequence shown here is derived from an EMBL/GenBank/DDBJ whole genome shotgun (WGS) entry which is preliminary data.</text>
</comment>
<dbReference type="Gene3D" id="2.30.30.40">
    <property type="entry name" value="SH3 Domains"/>
    <property type="match status" value="1"/>
</dbReference>
<keyword evidence="5" id="KW-0597">Phosphoprotein</keyword>
<evidence type="ECO:0000259" key="22">
    <source>
        <dbReference type="PROSITE" id="PS50002"/>
    </source>
</evidence>
<evidence type="ECO:0000256" key="11">
    <source>
        <dbReference type="ARBA" id="ARBA00047559"/>
    </source>
</evidence>
<feature type="binding site" evidence="17">
    <location>
        <begin position="131"/>
        <end position="139"/>
    </location>
    <ligand>
        <name>ATP</name>
        <dbReference type="ChEBI" id="CHEBI:30616"/>
    </ligand>
</feature>
<feature type="domain" description="Protein kinase" evidence="23">
    <location>
        <begin position="125"/>
        <end position="387"/>
    </location>
</feature>
<evidence type="ECO:0000256" key="12">
    <source>
        <dbReference type="ARBA" id="ARBA00048329"/>
    </source>
</evidence>
<dbReference type="InterPro" id="IPR036028">
    <property type="entry name" value="SH3-like_dom_sf"/>
</dbReference>
<dbReference type="SUPFAM" id="SSF56112">
    <property type="entry name" value="Protein kinase-like (PK-like)"/>
    <property type="match status" value="1"/>
</dbReference>
<dbReference type="Proteomes" id="UP001364617">
    <property type="component" value="Unassembled WGS sequence"/>
</dbReference>
<comment type="subunit">
    <text evidence="14">Homodimer. Interacts with TLR4.</text>
</comment>
<keyword evidence="10 15" id="KW-0067">ATP-binding</keyword>
<evidence type="ECO:0000256" key="20">
    <source>
        <dbReference type="SAM" id="Coils"/>
    </source>
</evidence>
<dbReference type="InterPro" id="IPR051681">
    <property type="entry name" value="Ser/Thr_Kinases-Pseudokinases"/>
</dbReference>
<dbReference type="Gene3D" id="3.30.200.20">
    <property type="entry name" value="Phosphorylase Kinase, domain 1"/>
    <property type="match status" value="1"/>
</dbReference>
<evidence type="ECO:0000256" key="17">
    <source>
        <dbReference type="PIRSR" id="PIRSR000556-2"/>
    </source>
</evidence>
<gene>
    <name evidence="24" type="ORF">R3I93_012860</name>
</gene>
<dbReference type="SMART" id="SM00220">
    <property type="entry name" value="S_TKc"/>
    <property type="match status" value="1"/>
</dbReference>
<keyword evidence="9 15" id="KW-0418">Kinase</keyword>
<evidence type="ECO:0000259" key="23">
    <source>
        <dbReference type="PROSITE" id="PS50011"/>
    </source>
</evidence>
<keyword evidence="20" id="KW-0175">Coiled coil</keyword>
<feature type="binding site" evidence="17 19">
    <location>
        <position position="152"/>
    </location>
    <ligand>
        <name>ATP</name>
        <dbReference type="ChEBI" id="CHEBI:30616"/>
    </ligand>
</feature>
<feature type="compositionally biased region" description="Basic and acidic residues" evidence="21">
    <location>
        <begin position="742"/>
        <end position="751"/>
    </location>
</feature>
<dbReference type="CDD" id="cd12059">
    <property type="entry name" value="SH3_MLK1-3"/>
    <property type="match status" value="1"/>
</dbReference>
<dbReference type="SMART" id="SM00326">
    <property type="entry name" value="SH3"/>
    <property type="match status" value="1"/>
</dbReference>
<dbReference type="InterPro" id="IPR000719">
    <property type="entry name" value="Prot_kinase_dom"/>
</dbReference>
<feature type="compositionally biased region" description="Low complexity" evidence="21">
    <location>
        <begin position="678"/>
        <end position="695"/>
    </location>
</feature>
<feature type="compositionally biased region" description="Polar residues" evidence="21">
    <location>
        <begin position="853"/>
        <end position="871"/>
    </location>
</feature>
<feature type="region of interest" description="Disordered" evidence="21">
    <location>
        <begin position="662"/>
        <end position="702"/>
    </location>
</feature>
<reference evidence="24 25" key="1">
    <citation type="submission" date="2024-02" db="EMBL/GenBank/DDBJ databases">
        <title>Chromosome-level genome assembly of the Eurasian Minnow (Phoxinus phoxinus).</title>
        <authorList>
            <person name="Oriowo T.O."/>
            <person name="Martin S."/>
            <person name="Stange M."/>
            <person name="Chrysostomakis Y."/>
            <person name="Brown T."/>
            <person name="Winkler S."/>
            <person name="Kukowka S."/>
            <person name="Myers E.W."/>
            <person name="Bohne A."/>
        </authorList>
    </citation>
    <scope>NUCLEOTIDE SEQUENCE [LARGE SCALE GENOMIC DNA]</scope>
    <source>
        <strain evidence="24">ZFMK-TIS-60720</strain>
        <tissue evidence="24">Whole Organism</tissue>
    </source>
</reference>
<dbReference type="PROSITE" id="PS50002">
    <property type="entry name" value="SH3"/>
    <property type="match status" value="1"/>
</dbReference>
<feature type="coiled-coil region" evidence="20">
    <location>
        <begin position="404"/>
        <end position="438"/>
    </location>
</feature>
<dbReference type="InterPro" id="IPR017441">
    <property type="entry name" value="Protein_kinase_ATP_BS"/>
</dbReference>
<feature type="region of interest" description="Disordered" evidence="21">
    <location>
        <begin position="628"/>
        <end position="647"/>
    </location>
</feature>
<dbReference type="InterPro" id="IPR001452">
    <property type="entry name" value="SH3_domain"/>
</dbReference>
<evidence type="ECO:0000313" key="24">
    <source>
        <dbReference type="EMBL" id="KAK7148648.1"/>
    </source>
</evidence>
<dbReference type="FunFam" id="2.30.30.40:FF:000169">
    <property type="entry name" value="Mitogen-activated protein kinase kinase kinase"/>
    <property type="match status" value="1"/>
</dbReference>
<proteinExistence type="inferred from homology"/>
<evidence type="ECO:0000256" key="2">
    <source>
        <dbReference type="ARBA" id="ARBA00006529"/>
    </source>
</evidence>
<evidence type="ECO:0000256" key="6">
    <source>
        <dbReference type="ARBA" id="ARBA00022679"/>
    </source>
</evidence>
<feature type="domain" description="SH3" evidence="22">
    <location>
        <begin position="38"/>
        <end position="102"/>
    </location>
</feature>
<evidence type="ECO:0000256" key="18">
    <source>
        <dbReference type="PROSITE-ProRule" id="PRU00192"/>
    </source>
</evidence>
<evidence type="ECO:0000256" key="3">
    <source>
        <dbReference type="ARBA" id="ARBA00022443"/>
    </source>
</evidence>
<evidence type="ECO:0000256" key="1">
    <source>
        <dbReference type="ARBA" id="ARBA00001946"/>
    </source>
</evidence>
<evidence type="ECO:0000256" key="9">
    <source>
        <dbReference type="ARBA" id="ARBA00022777"/>
    </source>
</evidence>
<comment type="catalytic activity">
    <reaction evidence="11 15">
        <text>L-threonyl-[protein] + ATP = O-phospho-L-threonyl-[protein] + ADP + H(+)</text>
        <dbReference type="Rhea" id="RHEA:46608"/>
        <dbReference type="Rhea" id="RHEA-COMP:11060"/>
        <dbReference type="Rhea" id="RHEA-COMP:11605"/>
        <dbReference type="ChEBI" id="CHEBI:15378"/>
        <dbReference type="ChEBI" id="CHEBI:30013"/>
        <dbReference type="ChEBI" id="CHEBI:30616"/>
        <dbReference type="ChEBI" id="CHEBI:61977"/>
        <dbReference type="ChEBI" id="CHEBI:456216"/>
        <dbReference type="EC" id="2.7.11.25"/>
    </reaction>
</comment>
<dbReference type="PRINTS" id="PR00109">
    <property type="entry name" value="TYRKINASE"/>
</dbReference>
<protein>
    <recommendedName>
        <fullName evidence="15">Mitogen-activated protein kinase kinase kinase</fullName>
        <ecNumber evidence="15">2.7.11.25</ecNumber>
    </recommendedName>
</protein>
<dbReference type="InterPro" id="IPR035779">
    <property type="entry name" value="MLK1-3_SH3"/>
</dbReference>
<dbReference type="PROSITE" id="PS00108">
    <property type="entry name" value="PROTEIN_KINASE_ST"/>
    <property type="match status" value="1"/>
</dbReference>
<feature type="compositionally biased region" description="Polar residues" evidence="21">
    <location>
        <begin position="601"/>
        <end position="612"/>
    </location>
</feature>
<evidence type="ECO:0000256" key="14">
    <source>
        <dbReference type="ARBA" id="ARBA00065138"/>
    </source>
</evidence>
<evidence type="ECO:0000256" key="5">
    <source>
        <dbReference type="ARBA" id="ARBA00022553"/>
    </source>
</evidence>
<keyword evidence="6 15" id="KW-0808">Transferase</keyword>
<dbReference type="InterPro" id="IPR016231">
    <property type="entry name" value="MLK1-4"/>
</dbReference>
<feature type="compositionally biased region" description="Basic and acidic residues" evidence="21">
    <location>
        <begin position="586"/>
        <end position="598"/>
    </location>
</feature>
<feature type="region of interest" description="Disordered" evidence="21">
    <location>
        <begin position="575"/>
        <end position="612"/>
    </location>
</feature>
<dbReference type="Pfam" id="PF07714">
    <property type="entry name" value="PK_Tyr_Ser-Thr"/>
    <property type="match status" value="1"/>
</dbReference>
<feature type="compositionally biased region" description="Basic and acidic residues" evidence="21">
    <location>
        <begin position="878"/>
        <end position="892"/>
    </location>
</feature>
<dbReference type="Pfam" id="PF14604">
    <property type="entry name" value="SH3_9"/>
    <property type="match status" value="1"/>
</dbReference>
<evidence type="ECO:0000256" key="19">
    <source>
        <dbReference type="PROSITE-ProRule" id="PRU10141"/>
    </source>
</evidence>
<feature type="active site" description="Proton acceptor" evidence="16">
    <location>
        <position position="249"/>
    </location>
</feature>
<dbReference type="EMBL" id="JAYKXH010000013">
    <property type="protein sequence ID" value="KAK7148648.1"/>
    <property type="molecule type" value="Genomic_DNA"/>
</dbReference>
<dbReference type="PROSITE" id="PS50011">
    <property type="entry name" value="PROTEIN_KINASE_DOM"/>
    <property type="match status" value="1"/>
</dbReference>
<evidence type="ECO:0000256" key="16">
    <source>
        <dbReference type="PIRSR" id="PIRSR000556-1"/>
    </source>
</evidence>
<comment type="similarity">
    <text evidence="2 15">Belongs to the protein kinase superfamily. STE Ser/Thr protein kinase family. MAP kinase kinase kinase subfamily.</text>
</comment>
<feature type="region of interest" description="Disordered" evidence="21">
    <location>
        <begin position="807"/>
        <end position="904"/>
    </location>
</feature>
<feature type="compositionally biased region" description="Basic and acidic residues" evidence="21">
    <location>
        <begin position="628"/>
        <end position="643"/>
    </location>
</feature>
<dbReference type="GO" id="GO:0005524">
    <property type="term" value="F:ATP binding"/>
    <property type="evidence" value="ECO:0007669"/>
    <property type="project" value="UniProtKB-UniRule"/>
</dbReference>
<dbReference type="PANTHER" id="PTHR44329:SF30">
    <property type="entry name" value="MITOGEN-ACTIVATED PROTEIN KINASE KINASE KINASE 21"/>
    <property type="match status" value="1"/>
</dbReference>
<sequence length="981" mass="109317">MDVPQAVFPNGEGRLSLQDHVWTESSNSRAWAHSAPVCPRSLWTAVFDYEASGEDELSLRRGDVVEVLSKDAAISGDEGWWTGKINRRVGIFPSNYVTYQPAIYRAVGARESDPPAPVRIPFSELVLQEIIGVGGFGKVYRGAWKDQEVAVKAARQDPDEDITATADSVKQEAKLFSMLQHPNIIKLEGVCLDEPNLCLVMEYARGGTLNRALTSRRIPPHILVNWAVQIARGMQYLHEEAVVPIIHRDLKSSNILLLEKIENDDIGRKILKITDFGLAREWHKTTKMSAAGTYSWMAPEVIKSSLFSKGSDVWSYGVLLWELLTGEVPYRGIDGLAVAYGVAVNKLTLPIPSTCPEPFAKLMEECWEQDPHIRPSFASILEQLTAIEEAVMATMPQDSFHSMQEDWRVEIQEMFDELRTKEKELRSREEELTRAALQQKSHEELLKRREQQLAEREINVLERELNILIFQLNKDKPNVKKRKGKFKRSRLKLKDGNRISLPSDFQHKITVQASPTMDKRRSLNSTNSSPPSSPTLIPRLRAIQLTLDESNRTWGRSTNYKPEEFEDVKKGFKKKGRTWGPSSVQTKERGNCAERVRPLSDGSSPWSTSLMKSQKSVPLAALFAEQGTSKDEVCSADGSDNKPKQLKFPNQVYIDLPLWKDEQGESQGSAGGGESQDDPTTSTSSTSTTPQHTPTNSLKRSTTCRRTDSVLYGCASILASVALGFDLREVCKGPTNEEPEPREEKKKREGLFQRATRFRRSTSPPGSRSRKDEVTAGPVNLLAMSSISECNSTKCLLQSDCEGSVHNLMNETPTSNSRTHQNTGTSEVLPSTPVQDLASGSSSRLRRKKSSPAVCQTINGSSNCQASPTDSATTTAKKKADREPAQEKEPVSRPRPLSLRSKSHSWGLLKSRNKSYSLGHYSGEKSAQNLDVVLPSEVKMGCSLLDMDTEGQKRDCTVPLCRIQSSPGRPSVFELEKKFLS</sequence>
<keyword evidence="25" id="KW-1185">Reference proteome</keyword>
<dbReference type="InterPro" id="IPR008271">
    <property type="entry name" value="Ser/Thr_kinase_AS"/>
</dbReference>
<evidence type="ECO:0000256" key="4">
    <source>
        <dbReference type="ARBA" id="ARBA00022527"/>
    </source>
</evidence>
<feature type="region of interest" description="Disordered" evidence="21">
    <location>
        <begin position="511"/>
        <end position="536"/>
    </location>
</feature>
<dbReference type="CDD" id="cd14146">
    <property type="entry name" value="STKc_MLK4"/>
    <property type="match status" value="1"/>
</dbReference>
<comment type="cofactor">
    <cofactor evidence="1">
        <name>Mg(2+)</name>
        <dbReference type="ChEBI" id="CHEBI:18420"/>
    </cofactor>
</comment>
<dbReference type="SUPFAM" id="SSF50044">
    <property type="entry name" value="SH3-domain"/>
    <property type="match status" value="1"/>
</dbReference>
<dbReference type="AlphaFoldDB" id="A0AAN9H3M7"/>
<organism evidence="24 25">
    <name type="scientific">Phoxinus phoxinus</name>
    <name type="common">Eurasian minnow</name>
    <dbReference type="NCBI Taxonomy" id="58324"/>
    <lineage>
        <taxon>Eukaryota</taxon>
        <taxon>Metazoa</taxon>
        <taxon>Chordata</taxon>
        <taxon>Craniata</taxon>
        <taxon>Vertebrata</taxon>
        <taxon>Euteleostomi</taxon>
        <taxon>Actinopterygii</taxon>
        <taxon>Neopterygii</taxon>
        <taxon>Teleostei</taxon>
        <taxon>Ostariophysi</taxon>
        <taxon>Cypriniformes</taxon>
        <taxon>Leuciscidae</taxon>
        <taxon>Phoxininae</taxon>
        <taxon>Phoxinus</taxon>
    </lineage>
</organism>
<comment type="catalytic activity">
    <reaction evidence="12">
        <text>L-seryl-[protein] + ATP = O-phospho-L-seryl-[protein] + ADP + H(+)</text>
        <dbReference type="Rhea" id="RHEA:17989"/>
        <dbReference type="Rhea" id="RHEA-COMP:9863"/>
        <dbReference type="Rhea" id="RHEA-COMP:11604"/>
        <dbReference type="ChEBI" id="CHEBI:15378"/>
        <dbReference type="ChEBI" id="CHEBI:29999"/>
        <dbReference type="ChEBI" id="CHEBI:30616"/>
        <dbReference type="ChEBI" id="CHEBI:83421"/>
        <dbReference type="ChEBI" id="CHEBI:456216"/>
        <dbReference type="EC" id="2.7.11.25"/>
    </reaction>
</comment>
<dbReference type="EC" id="2.7.11.25" evidence="15"/>
<evidence type="ECO:0000256" key="21">
    <source>
        <dbReference type="SAM" id="MobiDB-lite"/>
    </source>
</evidence>
<name>A0AAN9H3M7_9TELE</name>